<feature type="transmembrane region" description="Helical" evidence="9">
    <location>
        <begin position="161"/>
        <end position="182"/>
    </location>
</feature>
<feature type="transmembrane region" description="Helical" evidence="9">
    <location>
        <begin position="130"/>
        <end position="149"/>
    </location>
</feature>
<evidence type="ECO:0000256" key="2">
    <source>
        <dbReference type="ARBA" id="ARBA00022448"/>
    </source>
</evidence>
<evidence type="ECO:0000256" key="3">
    <source>
        <dbReference type="ARBA" id="ARBA00022519"/>
    </source>
</evidence>
<proteinExistence type="inferred from homology"/>
<comment type="function">
    <text evidence="9">Part of a membrane-bound complex that couples electron transfer with translocation of ions across the membrane.</text>
</comment>
<feature type="transmembrane region" description="Helical" evidence="9">
    <location>
        <begin position="56"/>
        <end position="84"/>
    </location>
</feature>
<keyword evidence="5 9" id="KW-1278">Translocase</keyword>
<name>A0A1K1UAQ3_9GAMM</name>
<feature type="transmembrane region" description="Helical" evidence="9">
    <location>
        <begin position="216"/>
        <end position="239"/>
    </location>
</feature>
<feature type="transmembrane region" description="Helical" evidence="9">
    <location>
        <begin position="105"/>
        <end position="124"/>
    </location>
</feature>
<keyword evidence="3 9" id="KW-0997">Cell inner membrane</keyword>
<dbReference type="Proteomes" id="UP000182350">
    <property type="component" value="Unassembled WGS sequence"/>
</dbReference>
<organism evidence="11 12">
    <name type="scientific">Marinospirillum alkaliphilum DSM 21637</name>
    <dbReference type="NCBI Taxonomy" id="1122209"/>
    <lineage>
        <taxon>Bacteria</taxon>
        <taxon>Pseudomonadati</taxon>
        <taxon>Pseudomonadota</taxon>
        <taxon>Gammaproteobacteria</taxon>
        <taxon>Oceanospirillales</taxon>
        <taxon>Oceanospirillaceae</taxon>
        <taxon>Marinospirillum</taxon>
    </lineage>
</organism>
<feature type="region of interest" description="Disordered" evidence="10">
    <location>
        <begin position="1"/>
        <end position="30"/>
    </location>
</feature>
<dbReference type="EC" id="7.-.-.-" evidence="9"/>
<comment type="subcellular location">
    <subcellularLocation>
        <location evidence="9">Cell inner membrane</location>
        <topology evidence="9">Multi-pass membrane protein</topology>
    </subcellularLocation>
    <subcellularLocation>
        <location evidence="1">Endomembrane system</location>
        <topology evidence="1">Multi-pass membrane protein</topology>
    </subcellularLocation>
</comment>
<dbReference type="InterPro" id="IPR003667">
    <property type="entry name" value="NqrDE/RnfAE"/>
</dbReference>
<keyword evidence="6 9" id="KW-0249">Electron transport</keyword>
<dbReference type="HAMAP" id="MF_00478">
    <property type="entry name" value="RsxE_RnfE"/>
    <property type="match status" value="1"/>
</dbReference>
<evidence type="ECO:0000256" key="8">
    <source>
        <dbReference type="ARBA" id="ARBA00023136"/>
    </source>
</evidence>
<dbReference type="NCBIfam" id="NF009070">
    <property type="entry name" value="PRK12405.1"/>
    <property type="match status" value="1"/>
</dbReference>
<dbReference type="Pfam" id="PF02508">
    <property type="entry name" value="Rnf-Nqr"/>
    <property type="match status" value="1"/>
</dbReference>
<evidence type="ECO:0000256" key="1">
    <source>
        <dbReference type="ARBA" id="ARBA00004127"/>
    </source>
</evidence>
<dbReference type="PANTHER" id="PTHR30586">
    <property type="entry name" value="ELECTRON TRANSPORT COMPLEX PROTEIN RNFE"/>
    <property type="match status" value="1"/>
</dbReference>
<dbReference type="OrthoDB" id="9782945at2"/>
<keyword evidence="4 9" id="KW-0812">Transmembrane</keyword>
<keyword evidence="9" id="KW-1003">Cell membrane</keyword>
<dbReference type="PANTHER" id="PTHR30586:SF0">
    <property type="entry name" value="ION-TRANSLOCATING OXIDOREDUCTASE COMPLEX SUBUNIT E"/>
    <property type="match status" value="1"/>
</dbReference>
<dbReference type="EMBL" id="FPJW01000001">
    <property type="protein sequence ID" value="SFX10097.1"/>
    <property type="molecule type" value="Genomic_DNA"/>
</dbReference>
<dbReference type="NCBIfam" id="TIGR01948">
    <property type="entry name" value="rnfE"/>
    <property type="match status" value="1"/>
</dbReference>
<dbReference type="STRING" id="1122209.SAMN02745752_00539"/>
<feature type="compositionally biased region" description="Polar residues" evidence="10">
    <location>
        <begin position="1"/>
        <end position="16"/>
    </location>
</feature>
<dbReference type="InterPro" id="IPR010968">
    <property type="entry name" value="RnfE"/>
</dbReference>
<evidence type="ECO:0000256" key="7">
    <source>
        <dbReference type="ARBA" id="ARBA00022989"/>
    </source>
</evidence>
<dbReference type="RefSeq" id="WP_084661802.1">
    <property type="nucleotide sequence ID" value="NZ_FPJW01000001.1"/>
</dbReference>
<evidence type="ECO:0000256" key="6">
    <source>
        <dbReference type="ARBA" id="ARBA00022982"/>
    </source>
</evidence>
<keyword evidence="12" id="KW-1185">Reference proteome</keyword>
<reference evidence="11 12" key="1">
    <citation type="submission" date="2016-11" db="EMBL/GenBank/DDBJ databases">
        <authorList>
            <person name="Jaros S."/>
            <person name="Januszkiewicz K."/>
            <person name="Wedrychowicz H."/>
        </authorList>
    </citation>
    <scope>NUCLEOTIDE SEQUENCE [LARGE SCALE GENOMIC DNA]</scope>
    <source>
        <strain evidence="11 12">DSM 21637</strain>
    </source>
</reference>
<evidence type="ECO:0000313" key="12">
    <source>
        <dbReference type="Proteomes" id="UP000182350"/>
    </source>
</evidence>
<keyword evidence="2 9" id="KW-0813">Transport</keyword>
<dbReference type="GO" id="GO:0005886">
    <property type="term" value="C:plasma membrane"/>
    <property type="evidence" value="ECO:0007669"/>
    <property type="project" value="UniProtKB-SubCell"/>
</dbReference>
<keyword evidence="8 9" id="KW-0472">Membrane</keyword>
<evidence type="ECO:0000256" key="9">
    <source>
        <dbReference type="HAMAP-Rule" id="MF_00478"/>
    </source>
</evidence>
<evidence type="ECO:0000256" key="10">
    <source>
        <dbReference type="SAM" id="MobiDB-lite"/>
    </source>
</evidence>
<dbReference type="GO" id="GO:0022900">
    <property type="term" value="P:electron transport chain"/>
    <property type="evidence" value="ECO:0007669"/>
    <property type="project" value="UniProtKB-UniRule"/>
</dbReference>
<keyword evidence="7 9" id="KW-1133">Transmembrane helix</keyword>
<evidence type="ECO:0000256" key="4">
    <source>
        <dbReference type="ARBA" id="ARBA00022692"/>
    </source>
</evidence>
<accession>A0A1K1UAQ3</accession>
<evidence type="ECO:0000313" key="11">
    <source>
        <dbReference type="EMBL" id="SFX10097.1"/>
    </source>
</evidence>
<comment type="similarity">
    <text evidence="9">Belongs to the NqrDE/RnfAE family.</text>
</comment>
<feature type="compositionally biased region" description="Low complexity" evidence="10">
    <location>
        <begin position="17"/>
        <end position="30"/>
    </location>
</feature>
<dbReference type="AlphaFoldDB" id="A0A1K1UAQ3"/>
<protein>
    <recommendedName>
        <fullName evidence="9">Ion-translocating oxidoreductase complex subunit E</fullName>
        <ecNumber evidence="9">7.-.-.-</ecNumber>
    </recommendedName>
    <alternativeName>
        <fullName evidence="9">Rnf electron transport complex subunit E</fullName>
    </alternativeName>
</protein>
<evidence type="ECO:0000256" key="5">
    <source>
        <dbReference type="ARBA" id="ARBA00022967"/>
    </source>
</evidence>
<dbReference type="GO" id="GO:0012505">
    <property type="term" value="C:endomembrane system"/>
    <property type="evidence" value="ECO:0007669"/>
    <property type="project" value="UniProtKB-SubCell"/>
</dbReference>
<gene>
    <name evidence="9" type="primary">rnfE</name>
    <name evidence="11" type="ORF">SAMN02745752_00539</name>
</gene>
<sequence length="267" mass="27957">MSTTAPSQTAPSQTTVSQTAPALASSPPASSAVSQANYGKISADGLWHNNPALVQLLGLCPLLAVTGTVVNSLGLAAATLLVLLGSSLSVSIIRNHVASSVRLPAFVMIIASFVTCAELLMQAFTYELYQILGIFIPLIVTNCAILGRADAFASKNPPLPALVDALMVGLGFAAVLVLLGAFREILGQGTLFSGMELLFGPAAAQWQITFFSDFQVLILLLPPGAFFGMGLIIALKNLIDQQLKQRAKPQPVATEKASRRVRLTPSA</sequence>
<comment type="subunit">
    <text evidence="9">The complex is composed of six subunits: RnfA, RnfB, RnfC, RnfD, RnfE and RnfG.</text>
</comment>